<dbReference type="Pfam" id="PF00060">
    <property type="entry name" value="Lig_chan"/>
    <property type="match status" value="1"/>
</dbReference>
<dbReference type="RefSeq" id="WP_015184721.1">
    <property type="nucleotide sequence ID" value="NC_019738.1"/>
</dbReference>
<protein>
    <submittedName>
        <fullName evidence="14">Amino acid ABC transporter substrate-binding protein, PAAT family</fullName>
    </submittedName>
</protein>
<feature type="signal peptide" evidence="12">
    <location>
        <begin position="1"/>
        <end position="31"/>
    </location>
</feature>
<evidence type="ECO:0000259" key="13">
    <source>
        <dbReference type="SMART" id="SM00062"/>
    </source>
</evidence>
<dbReference type="eggNOG" id="COG0834">
    <property type="taxonomic scope" value="Bacteria"/>
</dbReference>
<organism evidence="14 15">
    <name type="scientific">Allocoleopsis franciscana PCC 7113</name>
    <dbReference type="NCBI Taxonomy" id="1173027"/>
    <lineage>
        <taxon>Bacteria</taxon>
        <taxon>Bacillati</taxon>
        <taxon>Cyanobacteriota</taxon>
        <taxon>Cyanophyceae</taxon>
        <taxon>Coleofasciculales</taxon>
        <taxon>Coleofasciculaceae</taxon>
        <taxon>Allocoleopsis</taxon>
        <taxon>Allocoleopsis franciscana</taxon>
    </lineage>
</organism>
<feature type="compositionally biased region" description="Low complexity" evidence="10">
    <location>
        <begin position="28"/>
        <end position="39"/>
    </location>
</feature>
<feature type="compositionally biased region" description="Polar residues" evidence="10">
    <location>
        <begin position="47"/>
        <end position="58"/>
    </location>
</feature>
<dbReference type="SUPFAM" id="SSF53850">
    <property type="entry name" value="Periplasmic binding protein-like II"/>
    <property type="match status" value="1"/>
</dbReference>
<dbReference type="AlphaFoldDB" id="K9WLB9"/>
<dbReference type="InterPro" id="IPR001638">
    <property type="entry name" value="Solute-binding_3/MltF_N"/>
</dbReference>
<dbReference type="OrthoDB" id="9799090at2"/>
<dbReference type="KEGG" id="mic:Mic7113_4924"/>
<dbReference type="GO" id="GO:0016020">
    <property type="term" value="C:membrane"/>
    <property type="evidence" value="ECO:0007669"/>
    <property type="project" value="UniProtKB-SubCell"/>
</dbReference>
<keyword evidence="3 11" id="KW-0812">Transmembrane</keyword>
<evidence type="ECO:0000313" key="14">
    <source>
        <dbReference type="EMBL" id="AFZ20586.1"/>
    </source>
</evidence>
<evidence type="ECO:0000256" key="1">
    <source>
        <dbReference type="ARBA" id="ARBA00004141"/>
    </source>
</evidence>
<evidence type="ECO:0000256" key="9">
    <source>
        <dbReference type="ARBA" id="ARBA00023303"/>
    </source>
</evidence>
<evidence type="ECO:0000256" key="8">
    <source>
        <dbReference type="ARBA" id="ARBA00023180"/>
    </source>
</evidence>
<evidence type="ECO:0000256" key="6">
    <source>
        <dbReference type="ARBA" id="ARBA00023136"/>
    </source>
</evidence>
<dbReference type="Proteomes" id="UP000010471">
    <property type="component" value="Chromosome"/>
</dbReference>
<feature type="transmembrane region" description="Helical" evidence="11">
    <location>
        <begin position="230"/>
        <end position="256"/>
    </location>
</feature>
<dbReference type="InterPro" id="IPR001320">
    <property type="entry name" value="Iontro_rcpt_C"/>
</dbReference>
<keyword evidence="8" id="KW-0325">Glycoprotein</keyword>
<dbReference type="InterPro" id="IPR015683">
    <property type="entry name" value="Ionotropic_Glu_rcpt"/>
</dbReference>
<reference evidence="14 15" key="1">
    <citation type="submission" date="2012-06" db="EMBL/GenBank/DDBJ databases">
        <title>Finished chromosome of genome of Microcoleus sp. PCC 7113.</title>
        <authorList>
            <consortium name="US DOE Joint Genome Institute"/>
            <person name="Gugger M."/>
            <person name="Coursin T."/>
            <person name="Rippka R."/>
            <person name="Tandeau De Marsac N."/>
            <person name="Huntemann M."/>
            <person name="Wei C.-L."/>
            <person name="Han J."/>
            <person name="Detter J.C."/>
            <person name="Han C."/>
            <person name="Tapia R."/>
            <person name="Chen A."/>
            <person name="Kyrpides N."/>
            <person name="Mavromatis K."/>
            <person name="Markowitz V."/>
            <person name="Szeto E."/>
            <person name="Ivanova N."/>
            <person name="Pagani I."/>
            <person name="Pati A."/>
            <person name="Goodwin L."/>
            <person name="Nordberg H.P."/>
            <person name="Cantor M.N."/>
            <person name="Hua S.X."/>
            <person name="Woyke T."/>
            <person name="Kerfeld C.A."/>
        </authorList>
    </citation>
    <scope>NUCLEOTIDE SEQUENCE [LARGE SCALE GENOMIC DNA]</scope>
    <source>
        <strain evidence="14 15">PCC 7113</strain>
    </source>
</reference>
<gene>
    <name evidence="14" type="ORF">Mic7113_4924</name>
</gene>
<feature type="transmembrane region" description="Helical" evidence="11">
    <location>
        <begin position="168"/>
        <end position="186"/>
    </location>
</feature>
<feature type="domain" description="Solute-binding protein family 3/N-terminal" evidence="13">
    <location>
        <begin position="59"/>
        <end position="383"/>
    </location>
</feature>
<evidence type="ECO:0000256" key="7">
    <source>
        <dbReference type="ARBA" id="ARBA00023170"/>
    </source>
</evidence>
<feature type="chain" id="PRO_5003937564" evidence="12">
    <location>
        <begin position="32"/>
        <end position="387"/>
    </location>
</feature>
<dbReference type="EMBL" id="CP003630">
    <property type="protein sequence ID" value="AFZ20586.1"/>
    <property type="molecule type" value="Genomic_DNA"/>
</dbReference>
<evidence type="ECO:0000256" key="10">
    <source>
        <dbReference type="SAM" id="MobiDB-lite"/>
    </source>
</evidence>
<comment type="subcellular location">
    <subcellularLocation>
        <location evidence="1">Membrane</location>
        <topology evidence="1">Multi-pass membrane protein</topology>
    </subcellularLocation>
</comment>
<dbReference type="Pfam" id="PF00497">
    <property type="entry name" value="SBP_bac_3"/>
    <property type="match status" value="1"/>
</dbReference>
<evidence type="ECO:0000256" key="4">
    <source>
        <dbReference type="ARBA" id="ARBA00022989"/>
    </source>
</evidence>
<dbReference type="GO" id="GO:0015276">
    <property type="term" value="F:ligand-gated monoatomic ion channel activity"/>
    <property type="evidence" value="ECO:0007669"/>
    <property type="project" value="InterPro"/>
</dbReference>
<name>K9WLB9_9CYAN</name>
<keyword evidence="4 11" id="KW-1133">Transmembrane helix</keyword>
<keyword evidence="9" id="KW-0407">Ion channel</keyword>
<dbReference type="Gene3D" id="3.40.190.10">
    <property type="entry name" value="Periplasmic binding protein-like II"/>
    <property type="match status" value="2"/>
</dbReference>
<keyword evidence="12" id="KW-0732">Signal</keyword>
<evidence type="ECO:0000256" key="12">
    <source>
        <dbReference type="SAM" id="SignalP"/>
    </source>
</evidence>
<dbReference type="Gene3D" id="1.10.287.70">
    <property type="match status" value="1"/>
</dbReference>
<keyword evidence="2" id="KW-0813">Transport</keyword>
<dbReference type="PANTHER" id="PTHR18966">
    <property type="entry name" value="IONOTROPIC GLUTAMATE RECEPTOR"/>
    <property type="match status" value="1"/>
</dbReference>
<evidence type="ECO:0000256" key="11">
    <source>
        <dbReference type="SAM" id="Phobius"/>
    </source>
</evidence>
<sequence>MNRRVIGGFLATLCFILIARFPSLPLTPAQAQQTPAPRQEAAEQTKDATSQAPTTESSPLRVGVYQTPPFAIKNGNDWDGIGVHLWRKVARDLNLDYLLQEVDQDKAIDRVQDGTVDIAITAIATPSDEERVDFTHSYYTTSLGVAERPERSLLEIVTAILSPRFLQIALWLSVIFMIIGVLAWAFERNTNDQFEKNPVRGIWTGFWWAGVTMSTIGYGDKTPKTVPGRILALLWMLVAMGITATLTASITSVIAVDSPLEAVQSPQDWWQMNVGSVPDTESAQYLQQEGIQFQSFSAPLDGLRAVQNGDVDIFVYSAAPLRYLNRESLKGTLNVQATDMQARRYAFALPEEHELYDAFNQKILQETDESDWRDLIDRYIPEPKKKQ</sequence>
<dbReference type="SMART" id="SM00062">
    <property type="entry name" value="PBPb"/>
    <property type="match status" value="1"/>
</dbReference>
<dbReference type="HOGENOM" id="CLU_019602_21_0_3"/>
<proteinExistence type="predicted"/>
<keyword evidence="5" id="KW-0406">Ion transport</keyword>
<keyword evidence="6 11" id="KW-0472">Membrane</keyword>
<evidence type="ECO:0000256" key="3">
    <source>
        <dbReference type="ARBA" id="ARBA00022692"/>
    </source>
</evidence>
<dbReference type="STRING" id="1173027.Mic7113_4924"/>
<keyword evidence="7" id="KW-0675">Receptor</keyword>
<feature type="region of interest" description="Disordered" evidence="10">
    <location>
        <begin position="28"/>
        <end position="60"/>
    </location>
</feature>
<evidence type="ECO:0000313" key="15">
    <source>
        <dbReference type="Proteomes" id="UP000010471"/>
    </source>
</evidence>
<accession>K9WLB9</accession>
<feature type="transmembrane region" description="Helical" evidence="11">
    <location>
        <begin position="198"/>
        <end position="218"/>
    </location>
</feature>
<evidence type="ECO:0000256" key="2">
    <source>
        <dbReference type="ARBA" id="ARBA00022448"/>
    </source>
</evidence>
<dbReference type="SUPFAM" id="SSF81324">
    <property type="entry name" value="Voltage-gated potassium channels"/>
    <property type="match status" value="1"/>
</dbReference>
<evidence type="ECO:0000256" key="5">
    <source>
        <dbReference type="ARBA" id="ARBA00023065"/>
    </source>
</evidence>
<keyword evidence="15" id="KW-1185">Reference proteome</keyword>